<feature type="domain" description="AAA+ ATPase" evidence="12">
    <location>
        <begin position="190"/>
        <end position="354"/>
    </location>
</feature>
<dbReference type="PANTHER" id="PTHR43788">
    <property type="entry name" value="DNA2/NAM7 HELICASE FAMILY MEMBER"/>
    <property type="match status" value="1"/>
</dbReference>
<keyword evidence="4 11" id="KW-0378">Hydrolase</keyword>
<dbReference type="InterPro" id="IPR049550">
    <property type="entry name" value="RecD_N"/>
</dbReference>
<evidence type="ECO:0000313" key="14">
    <source>
        <dbReference type="Proteomes" id="UP000308167"/>
    </source>
</evidence>
<keyword evidence="3 11" id="KW-0227">DNA damage</keyword>
<dbReference type="InterPro" id="IPR050534">
    <property type="entry name" value="Coronavir_polyprotein_1ab"/>
</dbReference>
<dbReference type="Pfam" id="PF21185">
    <property type="entry name" value="RecD_N"/>
    <property type="match status" value="1"/>
</dbReference>
<dbReference type="EMBL" id="CABFKI010000009">
    <property type="protein sequence ID" value="VTU08585.1"/>
    <property type="molecule type" value="Genomic_DNA"/>
</dbReference>
<keyword evidence="9 11" id="KW-0234">DNA repair</keyword>
<dbReference type="PANTHER" id="PTHR43788:SF6">
    <property type="entry name" value="DNA HELICASE B"/>
    <property type="match status" value="1"/>
</dbReference>
<dbReference type="EC" id="5.6.2.3" evidence="11"/>
<proteinExistence type="inferred from homology"/>
<keyword evidence="1 11" id="KW-0540">Nuclease</keyword>
<evidence type="ECO:0000313" key="13">
    <source>
        <dbReference type="EMBL" id="VTU08585.1"/>
    </source>
</evidence>
<organism evidence="13 14">
    <name type="scientific">Actinobacillus porcinus</name>
    <dbReference type="NCBI Taxonomy" id="51048"/>
    <lineage>
        <taxon>Bacteria</taxon>
        <taxon>Pseudomonadati</taxon>
        <taxon>Pseudomonadota</taxon>
        <taxon>Gammaproteobacteria</taxon>
        <taxon>Pasteurellales</taxon>
        <taxon>Pasteurellaceae</taxon>
        <taxon>Actinobacillus</taxon>
    </lineage>
</organism>
<protein>
    <recommendedName>
        <fullName evidence="11">RecBCD enzyme subunit RecD</fullName>
        <ecNumber evidence="11">5.6.2.3</ecNumber>
    </recommendedName>
    <alternativeName>
        <fullName evidence="11">DNA 5'-3' helicase subunit RecD</fullName>
    </alternativeName>
    <alternativeName>
        <fullName evidence="11">Exonuclease V subunit RecD</fullName>
        <shortName evidence="11">ExoV subunit RecD</shortName>
    </alternativeName>
    <alternativeName>
        <fullName evidence="11">Helicase/nuclease RecBCD subunit RecD</fullName>
    </alternativeName>
</protein>
<evidence type="ECO:0000256" key="10">
    <source>
        <dbReference type="ARBA" id="ARBA00023235"/>
    </source>
</evidence>
<comment type="function">
    <text evidence="11">A helicase/nuclease that prepares dsDNA breaks (DSB) for recombinational DNA repair. Binds to DSBs and unwinds DNA via a highly rapid and processive ATP-dependent bidirectional helicase activity. Unwinds dsDNA until it encounters a Chi (crossover hotspot instigator) sequence from the 3' direction. Cuts ssDNA a few nucleotides 3' to the Chi site. The properties and activities of the enzyme are changed at Chi. The Chi-altered holoenzyme produces a long 3'-ssDNA overhang and facilitates RecA-binding to the ssDNA for homologous DNA recombination and repair. Holoenzyme degrades any linearized DNA that is unable to undergo homologous recombination. In the holoenzyme this subunit has ssDNA-dependent ATPase and 5'-3' helicase activity. When added to pre-assembled RecBC greatly stimulates nuclease activity and augments holoenzyme processivity. Negatively regulates the RecA-loading ability of RecBCD.</text>
</comment>
<dbReference type="InterPro" id="IPR027417">
    <property type="entry name" value="P-loop_NTPase"/>
</dbReference>
<dbReference type="RefSeq" id="WP_135710427.1">
    <property type="nucleotide sequence ID" value="NZ_CABFKI010000009.1"/>
</dbReference>
<dbReference type="HAMAP" id="MF_01487">
    <property type="entry name" value="RecD"/>
    <property type="match status" value="1"/>
</dbReference>
<name>A0ABY6TLR4_9PAST</name>
<dbReference type="Pfam" id="PF13538">
    <property type="entry name" value="UvrD_C_2"/>
    <property type="match status" value="1"/>
</dbReference>
<evidence type="ECO:0000256" key="3">
    <source>
        <dbReference type="ARBA" id="ARBA00022763"/>
    </source>
</evidence>
<dbReference type="Pfam" id="PF13245">
    <property type="entry name" value="AAA_19"/>
    <property type="match status" value="1"/>
</dbReference>
<keyword evidence="5 11" id="KW-0347">Helicase</keyword>
<comment type="caution">
    <text evidence="13">The sequence shown here is derived from an EMBL/GenBank/DDBJ whole genome shotgun (WGS) entry which is preliminary data.</text>
</comment>
<evidence type="ECO:0000256" key="11">
    <source>
        <dbReference type="HAMAP-Rule" id="MF_01487"/>
    </source>
</evidence>
<gene>
    <name evidence="11 13" type="primary">recD</name>
    <name evidence="13" type="ORF">SAMEA1410922_01487</name>
</gene>
<dbReference type="SMART" id="SM00382">
    <property type="entry name" value="AAA"/>
    <property type="match status" value="1"/>
</dbReference>
<keyword evidence="8 11" id="KW-0238">DNA-binding</keyword>
<dbReference type="InterPro" id="IPR003593">
    <property type="entry name" value="AAA+_ATPase"/>
</dbReference>
<dbReference type="InterPro" id="IPR041851">
    <property type="entry name" value="RecD_N_sf"/>
</dbReference>
<evidence type="ECO:0000256" key="5">
    <source>
        <dbReference type="ARBA" id="ARBA00022806"/>
    </source>
</evidence>
<dbReference type="NCBIfam" id="TIGR01447">
    <property type="entry name" value="recD"/>
    <property type="match status" value="1"/>
</dbReference>
<evidence type="ECO:0000256" key="6">
    <source>
        <dbReference type="ARBA" id="ARBA00022839"/>
    </source>
</evidence>
<comment type="subunit">
    <text evidence="11">Heterotrimer of RecB, RecC and RecD. All subunits contribute to DNA-binding.</text>
</comment>
<dbReference type="CDD" id="cd18809">
    <property type="entry name" value="SF1_C_RecD"/>
    <property type="match status" value="1"/>
</dbReference>
<dbReference type="GeneID" id="86155886"/>
<dbReference type="Gene3D" id="3.40.50.300">
    <property type="entry name" value="P-loop containing nucleotide triphosphate hydrolases"/>
    <property type="match status" value="2"/>
</dbReference>
<evidence type="ECO:0000256" key="2">
    <source>
        <dbReference type="ARBA" id="ARBA00022741"/>
    </source>
</evidence>
<evidence type="ECO:0000259" key="12">
    <source>
        <dbReference type="SMART" id="SM00382"/>
    </source>
</evidence>
<dbReference type="SUPFAM" id="SSF52540">
    <property type="entry name" value="P-loop containing nucleoside triphosphate hydrolases"/>
    <property type="match status" value="2"/>
</dbReference>
<dbReference type="Proteomes" id="UP000308167">
    <property type="component" value="Unassembled WGS sequence"/>
</dbReference>
<keyword evidence="6 11" id="KW-0269">Exonuclease</keyword>
<evidence type="ECO:0000256" key="7">
    <source>
        <dbReference type="ARBA" id="ARBA00022840"/>
    </source>
</evidence>
<dbReference type="Gene3D" id="1.10.10.1020">
    <property type="entry name" value="RecBCD complex, subunit RecD, N-terminal domain"/>
    <property type="match status" value="1"/>
</dbReference>
<dbReference type="InterPro" id="IPR027785">
    <property type="entry name" value="UvrD-like_helicase_C"/>
</dbReference>
<dbReference type="CDD" id="cd17933">
    <property type="entry name" value="DEXSc_RecD-like"/>
    <property type="match status" value="1"/>
</dbReference>
<accession>A0ABY6TLR4</accession>
<comment type="catalytic activity">
    <reaction evidence="11">
        <text>ATP + H2O = ADP + phosphate + H(+)</text>
        <dbReference type="Rhea" id="RHEA:13065"/>
        <dbReference type="ChEBI" id="CHEBI:15377"/>
        <dbReference type="ChEBI" id="CHEBI:15378"/>
        <dbReference type="ChEBI" id="CHEBI:30616"/>
        <dbReference type="ChEBI" id="CHEBI:43474"/>
        <dbReference type="ChEBI" id="CHEBI:456216"/>
        <dbReference type="EC" id="5.6.2.3"/>
    </reaction>
</comment>
<dbReference type="InterPro" id="IPR006344">
    <property type="entry name" value="RecD"/>
</dbReference>
<evidence type="ECO:0000256" key="8">
    <source>
        <dbReference type="ARBA" id="ARBA00023125"/>
    </source>
</evidence>
<keyword evidence="10 11" id="KW-0413">Isomerase</keyword>
<evidence type="ECO:0000256" key="1">
    <source>
        <dbReference type="ARBA" id="ARBA00022722"/>
    </source>
</evidence>
<reference evidence="13 14" key="1">
    <citation type="submission" date="2019-05" db="EMBL/GenBank/DDBJ databases">
        <authorList>
            <consortium name="Pathogen Informatics"/>
        </authorList>
    </citation>
    <scope>NUCLEOTIDE SEQUENCE [LARGE SCALE GENOMIC DNA]</scope>
    <source>
        <strain evidence="13 14">NM319</strain>
    </source>
</reference>
<keyword evidence="14" id="KW-1185">Reference proteome</keyword>
<sequence length="640" mass="72036">MLNILWKLREQNVISAADYYFAQFIHNKSLQQVNTVAQQDFVLLVAAQCHHAYLQGDTCIRLSEKLWRNPFDLAERYSDELRAILVEIQEKFAGLTLAQGQSFLLDHIAFTDQPGQKETPFVVQGNGIYLYRAWQDEQTVVNYLKSAVKKASFSVPTEKAKAILERYFPQHKKRNSEPDWQEIAVATALVQPFTLIAGGPGTGKTYTVARLLAALQELQLEQNLPPLRIRLAAPTGKASARLKESIQDSLAQMNLAEKVRQTMVTQSDTLHRVLGVKPFEDAVTYHEKNPLPLDLLIVDEASMIDLSLMAKLLRALPKQARLILLGDKDQLAAVEAGAILSELSRFLEQDYPPDFAEKLALMTGEQVPVSKQASAMRQYFVELTLSTRFDDNSPVGRVAKAINNMKGAESWKILSKEIPLVEYAPTASDELSYRQHYLQKIRQSAVEHYAKYLVEIPNTAPTEQQLHKIFTAFKSVRYLAALRAGDFGVESLNEKIAEALRAKGYVQFKHSRDWFVGKPIMVTQNDVNVDLLNGDVGLYLGNRVYFEDEKGGYKSFSISRIPAHEMSFVMTIHKSQGSEFGLTVVVLPPEPSPILTKELLYTAVTRSKPNLMVFTRQSIWESAVRNPIQRMSGIFAGLSE</sequence>
<comment type="miscellaneous">
    <text evidence="11">In the RecBCD complex, RecB has a slow 3'-5' helicase, an exonuclease activity and loads RecA onto ssDNA, RecD has a fast 5'-3' helicase activity, while RecC stimulates the ATPase and processivity of the RecB helicase and contributes to recognition of the Chi site.</text>
</comment>
<feature type="binding site" evidence="11">
    <location>
        <begin position="198"/>
        <end position="205"/>
    </location>
    <ligand>
        <name>ATP</name>
        <dbReference type="ChEBI" id="CHEBI:30616"/>
    </ligand>
</feature>
<dbReference type="GO" id="GO:0008854">
    <property type="term" value="F:exodeoxyribonuclease V activity"/>
    <property type="evidence" value="ECO:0007669"/>
    <property type="project" value="UniProtKB-EC"/>
</dbReference>
<evidence type="ECO:0000256" key="9">
    <source>
        <dbReference type="ARBA" id="ARBA00023204"/>
    </source>
</evidence>
<evidence type="ECO:0000256" key="4">
    <source>
        <dbReference type="ARBA" id="ARBA00022801"/>
    </source>
</evidence>
<keyword evidence="2 11" id="KW-0547">Nucleotide-binding</keyword>
<comment type="similarity">
    <text evidence="11">Belongs to the RecD family.</text>
</comment>
<keyword evidence="7 11" id="KW-0067">ATP-binding</keyword>